<dbReference type="InterPro" id="IPR036938">
    <property type="entry name" value="PAP2/HPO_sf"/>
</dbReference>
<dbReference type="SMART" id="SM00014">
    <property type="entry name" value="acidPPc"/>
    <property type="match status" value="1"/>
</dbReference>
<feature type="transmembrane region" description="Helical" evidence="1">
    <location>
        <begin position="121"/>
        <end position="144"/>
    </location>
</feature>
<dbReference type="CDD" id="cd03392">
    <property type="entry name" value="PAP2_like_2"/>
    <property type="match status" value="1"/>
</dbReference>
<keyword evidence="1" id="KW-0812">Transmembrane</keyword>
<organism evidence="3 4">
    <name type="scientific">Bacillus songklensis</name>
    <dbReference type="NCBI Taxonomy" id="1069116"/>
    <lineage>
        <taxon>Bacteria</taxon>
        <taxon>Bacillati</taxon>
        <taxon>Bacillota</taxon>
        <taxon>Bacilli</taxon>
        <taxon>Bacillales</taxon>
        <taxon>Bacillaceae</taxon>
        <taxon>Bacillus</taxon>
    </lineage>
</organism>
<dbReference type="Pfam" id="PF01569">
    <property type="entry name" value="PAP2"/>
    <property type="match status" value="1"/>
</dbReference>
<proteinExistence type="predicted"/>
<keyword evidence="1" id="KW-0472">Membrane</keyword>
<protein>
    <submittedName>
        <fullName evidence="3">Phosphatase PAP2 family protein</fullName>
    </submittedName>
</protein>
<feature type="domain" description="Phosphatidic acid phosphatase type 2/haloperoxidase" evidence="2">
    <location>
        <begin position="52"/>
        <end position="167"/>
    </location>
</feature>
<evidence type="ECO:0000256" key="1">
    <source>
        <dbReference type="SAM" id="Phobius"/>
    </source>
</evidence>
<reference evidence="4" key="1">
    <citation type="journal article" date="2019" name="Int. J. Syst. Evol. Microbiol.">
        <title>The Global Catalogue of Microorganisms (GCM) 10K type strain sequencing project: providing services to taxonomists for standard genome sequencing and annotation.</title>
        <authorList>
            <consortium name="The Broad Institute Genomics Platform"/>
            <consortium name="The Broad Institute Genome Sequencing Center for Infectious Disease"/>
            <person name="Wu L."/>
            <person name="Ma J."/>
        </authorList>
    </citation>
    <scope>NUCLEOTIDE SEQUENCE [LARGE SCALE GENOMIC DNA]</scope>
    <source>
        <strain evidence="4">CCUG 61889</strain>
    </source>
</reference>
<dbReference type="EMBL" id="JBHRZT010000052">
    <property type="protein sequence ID" value="MFC3884625.1"/>
    <property type="molecule type" value="Genomic_DNA"/>
</dbReference>
<keyword evidence="1" id="KW-1133">Transmembrane helix</keyword>
<name>A0ABV8B5L5_9BACI</name>
<feature type="transmembrane region" description="Helical" evidence="1">
    <location>
        <begin position="32"/>
        <end position="58"/>
    </location>
</feature>
<dbReference type="InterPro" id="IPR000326">
    <property type="entry name" value="PAP2/HPO"/>
</dbReference>
<dbReference type="Proteomes" id="UP001595752">
    <property type="component" value="Unassembled WGS sequence"/>
</dbReference>
<feature type="transmembrane region" description="Helical" evidence="1">
    <location>
        <begin position="156"/>
        <end position="174"/>
    </location>
</feature>
<sequence length="179" mass="20416">MDKQIDGFINGFHNDQLTSTAKVMSRLSNYRFCLILTFILALCLAFGRCFLTSFFLFFGYTGTRLLRNFVKEAIGRTRPGKNFIGNDGGSFPSGHMLYSCMFYGFILFIIWCVLMENQKKAAAWLAGLSFFIFLGLVGVSRIYLGDHYASDVLGGFFLGAAYLLFFFMVLTHIWKKGWR</sequence>
<comment type="caution">
    <text evidence="3">The sequence shown here is derived from an EMBL/GenBank/DDBJ whole genome shotgun (WGS) entry which is preliminary data.</text>
</comment>
<evidence type="ECO:0000313" key="4">
    <source>
        <dbReference type="Proteomes" id="UP001595752"/>
    </source>
</evidence>
<feature type="transmembrane region" description="Helical" evidence="1">
    <location>
        <begin position="96"/>
        <end position="114"/>
    </location>
</feature>
<evidence type="ECO:0000313" key="3">
    <source>
        <dbReference type="EMBL" id="MFC3884625.1"/>
    </source>
</evidence>
<accession>A0ABV8B5L5</accession>
<gene>
    <name evidence="3" type="ORF">ACFOU2_14435</name>
</gene>
<keyword evidence="4" id="KW-1185">Reference proteome</keyword>
<dbReference type="Gene3D" id="1.20.144.10">
    <property type="entry name" value="Phosphatidic acid phosphatase type 2/haloperoxidase"/>
    <property type="match status" value="1"/>
</dbReference>
<dbReference type="PANTHER" id="PTHR14969">
    <property type="entry name" value="SPHINGOSINE-1-PHOSPHATE PHOSPHOHYDROLASE"/>
    <property type="match status" value="1"/>
</dbReference>
<evidence type="ECO:0000259" key="2">
    <source>
        <dbReference type="SMART" id="SM00014"/>
    </source>
</evidence>
<dbReference type="PANTHER" id="PTHR14969:SF13">
    <property type="entry name" value="AT30094P"/>
    <property type="match status" value="1"/>
</dbReference>
<dbReference type="SUPFAM" id="SSF48317">
    <property type="entry name" value="Acid phosphatase/Vanadium-dependent haloperoxidase"/>
    <property type="match status" value="1"/>
</dbReference>